<dbReference type="InterPro" id="IPR002220">
    <property type="entry name" value="DapA-like"/>
</dbReference>
<dbReference type="Pfam" id="PF00701">
    <property type="entry name" value="DHDPS"/>
    <property type="match status" value="2"/>
</dbReference>
<evidence type="ECO:0000313" key="15">
    <source>
        <dbReference type="Proteomes" id="UP000886611"/>
    </source>
</evidence>
<dbReference type="SUPFAM" id="SSF58038">
    <property type="entry name" value="SNARE fusion complex"/>
    <property type="match status" value="1"/>
</dbReference>
<dbReference type="Gene3D" id="3.30.450.50">
    <property type="entry name" value="Longin domain"/>
    <property type="match status" value="1"/>
</dbReference>
<evidence type="ECO:0000256" key="8">
    <source>
        <dbReference type="ARBA" id="ARBA00023136"/>
    </source>
</evidence>
<proteinExistence type="inferred from homology"/>
<comment type="similarity">
    <text evidence="4">Belongs to the synaptobrevin family.</text>
</comment>
<dbReference type="SMART" id="SM01270">
    <property type="entry name" value="Longin"/>
    <property type="match status" value="1"/>
</dbReference>
<dbReference type="CDD" id="cd14824">
    <property type="entry name" value="Longin"/>
    <property type="match status" value="1"/>
</dbReference>
<dbReference type="GO" id="GO:0006888">
    <property type="term" value="P:endoplasmic reticulum to Golgi vesicle-mediated transport"/>
    <property type="evidence" value="ECO:0007669"/>
    <property type="project" value="InterPro"/>
</dbReference>
<feature type="non-terminal residue" evidence="14">
    <location>
        <position position="1"/>
    </location>
</feature>
<comment type="caution">
    <text evidence="14">The sequence shown here is derived from an EMBL/GenBank/DDBJ whole genome shotgun (WGS) entry which is preliminary data.</text>
</comment>
<name>A0A8X7WZF1_POLSE</name>
<evidence type="ECO:0000256" key="11">
    <source>
        <dbReference type="SAM" id="MobiDB-lite"/>
    </source>
</evidence>
<evidence type="ECO:0000256" key="12">
    <source>
        <dbReference type="SAM" id="SignalP"/>
    </source>
</evidence>
<organism evidence="14 15">
    <name type="scientific">Polypterus senegalus</name>
    <name type="common">Senegal bichir</name>
    <dbReference type="NCBI Taxonomy" id="55291"/>
    <lineage>
        <taxon>Eukaryota</taxon>
        <taxon>Metazoa</taxon>
        <taxon>Chordata</taxon>
        <taxon>Craniata</taxon>
        <taxon>Vertebrata</taxon>
        <taxon>Euteleostomi</taxon>
        <taxon>Actinopterygii</taxon>
        <taxon>Polypteriformes</taxon>
        <taxon>Polypteridae</taxon>
        <taxon>Polypterus</taxon>
    </lineage>
</organism>
<dbReference type="GO" id="GO:0006890">
    <property type="term" value="P:retrograde vesicle-mediated transport, Golgi to endoplasmic reticulum"/>
    <property type="evidence" value="ECO:0007669"/>
    <property type="project" value="InterPro"/>
</dbReference>
<dbReference type="GO" id="GO:0005484">
    <property type="term" value="F:SNAP receptor activity"/>
    <property type="evidence" value="ECO:0007669"/>
    <property type="project" value="InterPro"/>
</dbReference>
<accession>A0A8X7WZF1</accession>
<dbReference type="Pfam" id="PF13774">
    <property type="entry name" value="Longin"/>
    <property type="match status" value="1"/>
</dbReference>
<dbReference type="GO" id="GO:0016829">
    <property type="term" value="F:lyase activity"/>
    <property type="evidence" value="ECO:0007669"/>
    <property type="project" value="UniProtKB-KW"/>
</dbReference>
<dbReference type="GO" id="GO:0005794">
    <property type="term" value="C:Golgi apparatus"/>
    <property type="evidence" value="ECO:0007669"/>
    <property type="project" value="UniProtKB-SubCell"/>
</dbReference>
<dbReference type="Gene3D" id="1.20.5.110">
    <property type="match status" value="1"/>
</dbReference>
<evidence type="ECO:0000256" key="4">
    <source>
        <dbReference type="ARBA" id="ARBA00008025"/>
    </source>
</evidence>
<keyword evidence="6" id="KW-0653">Protein transport</keyword>
<dbReference type="InterPro" id="IPR010908">
    <property type="entry name" value="Longin_dom"/>
</dbReference>
<comment type="subcellular location">
    <subcellularLocation>
        <location evidence="1">Endoplasmic reticulum membrane</location>
        <topology evidence="1">Single-pass type IV membrane protein</topology>
    </subcellularLocation>
    <subcellularLocation>
        <location evidence="10">Golgi apparatus</location>
        <location evidence="10">cis-Golgi network membrane</location>
    </subcellularLocation>
    <subcellularLocation>
        <location evidence="2">Golgi apparatus</location>
        <location evidence="2">trans-Golgi network membrane</location>
    </subcellularLocation>
    <subcellularLocation>
        <location evidence="3">Melanosome</location>
    </subcellularLocation>
</comment>
<keyword evidence="14" id="KW-0456">Lyase</keyword>
<dbReference type="Gene3D" id="3.20.20.70">
    <property type="entry name" value="Aldolase class I"/>
    <property type="match status" value="1"/>
</dbReference>
<comment type="subunit">
    <text evidence="5">Homotetramer.</text>
</comment>
<evidence type="ECO:0000256" key="6">
    <source>
        <dbReference type="ARBA" id="ARBA00022927"/>
    </source>
</evidence>
<dbReference type="GO" id="GO:0015031">
    <property type="term" value="P:protein transport"/>
    <property type="evidence" value="ECO:0007669"/>
    <property type="project" value="UniProtKB-KW"/>
</dbReference>
<dbReference type="SMART" id="SM01130">
    <property type="entry name" value="DHDPS"/>
    <property type="match status" value="1"/>
</dbReference>
<evidence type="ECO:0000256" key="10">
    <source>
        <dbReference type="ARBA" id="ARBA00024188"/>
    </source>
</evidence>
<feature type="chain" id="PRO_5036465238" evidence="12">
    <location>
        <begin position="17"/>
        <end position="565"/>
    </location>
</feature>
<keyword evidence="6" id="KW-0813">Transport</keyword>
<keyword evidence="7" id="KW-0175">Coiled coil</keyword>
<evidence type="ECO:0000256" key="1">
    <source>
        <dbReference type="ARBA" id="ARBA00004163"/>
    </source>
</evidence>
<dbReference type="SUPFAM" id="SSF51569">
    <property type="entry name" value="Aldolase"/>
    <property type="match status" value="1"/>
</dbReference>
<dbReference type="SUPFAM" id="SSF64356">
    <property type="entry name" value="SNARE-like"/>
    <property type="match status" value="1"/>
</dbReference>
<dbReference type="EMBL" id="JAATIS010006173">
    <property type="protein sequence ID" value="KAG2458678.1"/>
    <property type="molecule type" value="Genomic_DNA"/>
</dbReference>
<dbReference type="GO" id="GO:0042470">
    <property type="term" value="C:melanosome"/>
    <property type="evidence" value="ECO:0007669"/>
    <property type="project" value="UniProtKB-SubCell"/>
</dbReference>
<dbReference type="GO" id="GO:0005789">
    <property type="term" value="C:endoplasmic reticulum membrane"/>
    <property type="evidence" value="ECO:0007669"/>
    <property type="project" value="UniProtKB-SubCell"/>
</dbReference>
<evidence type="ECO:0000259" key="13">
    <source>
        <dbReference type="PROSITE" id="PS50859"/>
    </source>
</evidence>
<sequence>MNQSKVAIIRFRVALAVVVSSGPPFKPTRLKYRTREERRKGKTVCSRRHGAAHSLGERCDPGSPSKETVLGHTGRIHRSRDYGLGWVKQRDLDKRMTALPVCVLSSQMTSPVKQPLTGLIAATFTPLTPHGEVDVSVIGPYVDYLVNKQGIKHVFVNGSTGEGMSLSVDERKSLAAEWCRQSKNKLEQVIIHVGCLSVSDSKELQCHLPGLDGSNDPNRSSSLVPQARHAAEIGADGISIIAPSFFKPSSRDCLVQFLKEVTSAAPHLPFYYYHLPALTGVHIPAASVLDGIQKSIPSFQGLKFSDRDLLDFGLCVYKSPKSWPMLYGVDEVGRLHRGDEPRGVKQSGRDLQQYQNQAKQLFRKLNEHSPTRCTLEAGPVTFHYAIEKGVCYLVLCEASFAKKLAFAYLEDLQAEFDEQHGKKVSTVSRPYSFIEFGESMRIFAALPALVCVARRPVVSVSIASFADTYIQKTKKSYIDSRARRNLGSINSDLQDVQRIMVANIEEVLQRGEALSGDWRLDVMKQQGGGFTFYRGVPLRADFVSSGARCHPSHGTWPHVLRGPGK</sequence>
<evidence type="ECO:0000256" key="2">
    <source>
        <dbReference type="ARBA" id="ARBA00004198"/>
    </source>
</evidence>
<reference evidence="14 15" key="1">
    <citation type="journal article" date="2021" name="Cell">
        <title>Tracing the genetic footprints of vertebrate landing in non-teleost ray-finned fishes.</title>
        <authorList>
            <person name="Bi X."/>
            <person name="Wang K."/>
            <person name="Yang L."/>
            <person name="Pan H."/>
            <person name="Jiang H."/>
            <person name="Wei Q."/>
            <person name="Fang M."/>
            <person name="Yu H."/>
            <person name="Zhu C."/>
            <person name="Cai Y."/>
            <person name="He Y."/>
            <person name="Gan X."/>
            <person name="Zeng H."/>
            <person name="Yu D."/>
            <person name="Zhu Y."/>
            <person name="Jiang H."/>
            <person name="Qiu Q."/>
            <person name="Yang H."/>
            <person name="Zhang Y.E."/>
            <person name="Wang W."/>
            <person name="Zhu M."/>
            <person name="He S."/>
            <person name="Zhang G."/>
        </authorList>
    </citation>
    <scope>NUCLEOTIDE SEQUENCE [LARGE SCALE GENOMIC DNA]</scope>
    <source>
        <strain evidence="14">Bchr_013</strain>
    </source>
</reference>
<dbReference type="InterPro" id="IPR044565">
    <property type="entry name" value="Sec22"/>
</dbReference>
<feature type="compositionally biased region" description="Basic residues" evidence="11">
    <location>
        <begin position="40"/>
        <end position="51"/>
    </location>
</feature>
<evidence type="ECO:0000313" key="14">
    <source>
        <dbReference type="EMBL" id="KAG2458678.1"/>
    </source>
</evidence>
<evidence type="ECO:0000256" key="9">
    <source>
        <dbReference type="ARBA" id="ARBA00024173"/>
    </source>
</evidence>
<gene>
    <name evidence="14" type="primary">Npl</name>
    <name evidence="14" type="ORF">GTO96_0018730</name>
</gene>
<dbReference type="InterPro" id="IPR011012">
    <property type="entry name" value="Longin-like_dom_sf"/>
</dbReference>
<evidence type="ECO:0000256" key="3">
    <source>
        <dbReference type="ARBA" id="ARBA00004223"/>
    </source>
</evidence>
<protein>
    <submittedName>
        <fullName evidence="14">NPL lyase</fullName>
    </submittedName>
</protein>
<dbReference type="PANTHER" id="PTHR45837">
    <property type="entry name" value="VESICLE-TRAFFICKING PROTEIN SEC22B"/>
    <property type="match status" value="1"/>
</dbReference>
<dbReference type="AlphaFoldDB" id="A0A8X7WZF1"/>
<feature type="signal peptide" evidence="12">
    <location>
        <begin position="1"/>
        <end position="16"/>
    </location>
</feature>
<feature type="non-terminal residue" evidence="14">
    <location>
        <position position="565"/>
    </location>
</feature>
<keyword evidence="8" id="KW-0472">Membrane</keyword>
<dbReference type="PROSITE" id="PS50859">
    <property type="entry name" value="LONGIN"/>
    <property type="match status" value="1"/>
</dbReference>
<feature type="region of interest" description="Disordered" evidence="11">
    <location>
        <begin position="35"/>
        <end position="72"/>
    </location>
</feature>
<dbReference type="InterPro" id="IPR013785">
    <property type="entry name" value="Aldolase_TIM"/>
</dbReference>
<comment type="function">
    <text evidence="9">SNARE involved in targeting and fusion of ER-derived transport vesicles with the Golgi complex as well as Golgi-derived retrograde transport vesicles with the ER.</text>
</comment>
<evidence type="ECO:0000256" key="5">
    <source>
        <dbReference type="ARBA" id="ARBA00011881"/>
    </source>
</evidence>
<dbReference type="Proteomes" id="UP000886611">
    <property type="component" value="Unassembled WGS sequence"/>
</dbReference>
<feature type="domain" description="Longin" evidence="13">
    <location>
        <begin position="315"/>
        <end position="440"/>
    </location>
</feature>
<evidence type="ECO:0000256" key="7">
    <source>
        <dbReference type="ARBA" id="ARBA00023054"/>
    </source>
</evidence>
<keyword evidence="15" id="KW-1185">Reference proteome</keyword>
<keyword evidence="12" id="KW-0732">Signal</keyword>